<dbReference type="Pfam" id="PF25023">
    <property type="entry name" value="TEN_YD-shell"/>
    <property type="match status" value="3"/>
</dbReference>
<evidence type="ECO:0000256" key="1">
    <source>
        <dbReference type="ARBA" id="ARBA00022737"/>
    </source>
</evidence>
<feature type="region of interest" description="Disordered" evidence="2">
    <location>
        <begin position="123"/>
        <end position="151"/>
    </location>
</feature>
<reference evidence="6" key="1">
    <citation type="journal article" date="2019" name="Int. J. Syst. Evol. Microbiol.">
        <title>The Global Catalogue of Microorganisms (GCM) 10K type strain sequencing project: providing services to taxonomists for standard genome sequencing and annotation.</title>
        <authorList>
            <consortium name="The Broad Institute Genomics Platform"/>
            <consortium name="The Broad Institute Genome Sequencing Center for Infectious Disease"/>
            <person name="Wu L."/>
            <person name="Ma J."/>
        </authorList>
    </citation>
    <scope>NUCLEOTIDE SEQUENCE [LARGE SCALE GENOMIC DNA]</scope>
    <source>
        <strain evidence="6">NBRC 110633</strain>
    </source>
</reference>
<dbReference type="InterPro" id="IPR006530">
    <property type="entry name" value="YD"/>
</dbReference>
<organism evidence="5 6">
    <name type="scientific">Vibrio hyugaensis</name>
    <dbReference type="NCBI Taxonomy" id="1534743"/>
    <lineage>
        <taxon>Bacteria</taxon>
        <taxon>Pseudomonadati</taxon>
        <taxon>Pseudomonadota</taxon>
        <taxon>Gammaproteobacteria</taxon>
        <taxon>Vibrionales</taxon>
        <taxon>Vibrionaceae</taxon>
        <taxon>Vibrio</taxon>
    </lineage>
</organism>
<comment type="caution">
    <text evidence="5">The sequence shown here is derived from an EMBL/GenBank/DDBJ whole genome shotgun (WGS) entry which is preliminary data.</text>
</comment>
<dbReference type="PANTHER" id="PTHR32305">
    <property type="match status" value="1"/>
</dbReference>
<feature type="domain" description="Teneurin-like YD-shell" evidence="4">
    <location>
        <begin position="610"/>
        <end position="729"/>
    </location>
</feature>
<dbReference type="EMBL" id="BSOE01000048">
    <property type="protein sequence ID" value="GLR04988.1"/>
    <property type="molecule type" value="Genomic_DNA"/>
</dbReference>
<feature type="domain" description="DUF6531" evidence="3">
    <location>
        <begin position="153"/>
        <end position="230"/>
    </location>
</feature>
<dbReference type="Gene3D" id="2.180.10.10">
    <property type="entry name" value="RHS repeat-associated core"/>
    <property type="match status" value="2"/>
</dbReference>
<evidence type="ECO:0000259" key="3">
    <source>
        <dbReference type="Pfam" id="PF20148"/>
    </source>
</evidence>
<dbReference type="InterPro" id="IPR056823">
    <property type="entry name" value="TEN-like_YD-shell"/>
</dbReference>
<dbReference type="InterPro" id="IPR050708">
    <property type="entry name" value="T6SS_VgrG/RHS"/>
</dbReference>
<accession>A0ABQ5Y3G1</accession>
<dbReference type="NCBIfam" id="TIGR03696">
    <property type="entry name" value="Rhs_assc_core"/>
    <property type="match status" value="1"/>
</dbReference>
<protein>
    <submittedName>
        <fullName evidence="5">Type IV secretion protein Rhs</fullName>
    </submittedName>
</protein>
<dbReference type="InterPro" id="IPR022385">
    <property type="entry name" value="Rhs_assc_core"/>
</dbReference>
<feature type="domain" description="Teneurin-like YD-shell" evidence="4">
    <location>
        <begin position="879"/>
        <end position="1108"/>
    </location>
</feature>
<dbReference type="Pfam" id="PF20148">
    <property type="entry name" value="DUF6531"/>
    <property type="match status" value="1"/>
</dbReference>
<gene>
    <name evidence="5" type="ORF">GCM10007906_25760</name>
</gene>
<dbReference type="Proteomes" id="UP001156669">
    <property type="component" value="Unassembled WGS sequence"/>
</dbReference>
<feature type="compositionally biased region" description="Polar residues" evidence="2">
    <location>
        <begin position="131"/>
        <end position="145"/>
    </location>
</feature>
<evidence type="ECO:0000256" key="2">
    <source>
        <dbReference type="SAM" id="MobiDB-lite"/>
    </source>
</evidence>
<evidence type="ECO:0000313" key="6">
    <source>
        <dbReference type="Proteomes" id="UP001156669"/>
    </source>
</evidence>
<sequence length="1342" mass="154214">MNAQRIVKLTTLDGEVYLFSPQQYYVGKQETFSSIRTAEVFVERFHYSALDDLIEIASWSTARVSFSDEFAELTEEQVYSSLAASLFEQTLFAFQTPKQAPTTFYPNTEVPVQLLARTIDNSAQEQDENVSKTGSQSSNLPQNESSKTHVKAGDPVSLVTGEENLTLTDIQLSFGLEWQRTYRSSFSDKSTVLGFGWRHNYQYELNDVVDEKAKVIGWLFMDEMGDTILFPPVSQGEVSYQVYADATCQHHETGFRLVTLNGNVQIKFVRVENLWLASEIRLGSMKQVSLEYSRNHRITQINVNRQPRLELQYNKQGLLVEIRHPKTQATLAEYQYDNALCLCSSRDEFSLLESYQYNETKLLIKRTRSTGFSHYFEWEGNGPSAKCLNNWGDEGVYRYTFEFKLNQSKVTDPRGYTWRYKHNEHGKLLESESPESRRWTYEYDSGGRLVGEVTPDGSYVTYTHNRFGQVKSKLHSSGATEHFEYNEFGFCIKHQFPDGEAIEKQFNALGQLVWQQNKDGQQERHRFDKYGRQVEQISNTGASTQWWWNDLHQLRAKKTNHSLIRYSYDETDRINGIAYPEGLVCGLERNESNLLSRLYFQNSQDEILREHRYEYDDFGRVKRICTPRGSTLINWSELAQPTEIVKADQSTLSFAYDVERNLKTIERSDGCKYEFEYTPDGQISQTINFDQVQTNYTYDQAERLSQILTRNGRVSFQYDELGRITKVNAHGKSRGVEDHYQHTLGGKLIRAHNRFSNVSYTYSGTKLVSEEQGRFSIANQYQDNGLLRSQCYDDGTEVMYEYDQFGTVCGLTIRSNGSERKDSITFEYDELQRLLRITYGGGQEQKEFDGIGRLKRQTWTGFERKYHFNAQHFLSLIIDSEKGPQHYQYDELGHLERIKTETSEESYVYDSFGNFNDESVQREHDRLIEYHGIRYDYDELGNRTSSQGNGLEQHCAYDAKGQLISVESEGHLCQFEYDALGRRTKKISENGTTEFIWQGSYLIGEYSRSGYRWYLYQPSSFIPLAVIENGDCYFFQCNQIGTPERLVDSNGQVVWEAEYDTFGFAHVGIETVINNLRLQGQYFDIETGLHYNLARYYDPQIGRFIQPDPLGLLGGTNHYQFAPNPVSWVDPLGLCAKEDTPTVLAGHNDNSPERAVYEKSVAKITGPTIEELIADPTLQGLKPVNIDPMSMMVEGIEDMIDAGKAFIDTPSFANATNIAISAIPGRYAEKVVKRPKRFADDSKLISHFEKHGAEFDAKSADEYLSMARKVMQDGIKVQYPYKGEVRTGFVQLMGTNRKGQAKFAFVGTNGQGQITTLHTKSGKDFWKTLNSNSKEKVIRPVE</sequence>
<keyword evidence="1" id="KW-0677">Repeat</keyword>
<dbReference type="PANTHER" id="PTHR32305:SF15">
    <property type="entry name" value="PROTEIN RHSA-RELATED"/>
    <property type="match status" value="1"/>
</dbReference>
<evidence type="ECO:0000313" key="5">
    <source>
        <dbReference type="EMBL" id="GLR04988.1"/>
    </source>
</evidence>
<evidence type="ECO:0000259" key="4">
    <source>
        <dbReference type="Pfam" id="PF25023"/>
    </source>
</evidence>
<dbReference type="InterPro" id="IPR045351">
    <property type="entry name" value="DUF6531"/>
</dbReference>
<keyword evidence="6" id="KW-1185">Reference proteome</keyword>
<name>A0ABQ5Y3G1_9VIBR</name>
<feature type="domain" description="Teneurin-like YD-shell" evidence="4">
    <location>
        <begin position="410"/>
        <end position="570"/>
    </location>
</feature>
<dbReference type="RefSeq" id="WP_082039051.1">
    <property type="nucleotide sequence ID" value="NZ_BBLD01000024.1"/>
</dbReference>
<proteinExistence type="predicted"/>
<dbReference type="NCBIfam" id="TIGR01643">
    <property type="entry name" value="YD_repeat_2x"/>
    <property type="match status" value="2"/>
</dbReference>